<gene>
    <name evidence="3" type="ORF">SLS62_006934</name>
</gene>
<feature type="compositionally biased region" description="Basic and acidic residues" evidence="1">
    <location>
        <begin position="8"/>
        <end position="37"/>
    </location>
</feature>
<dbReference type="EMBL" id="JAKJXP020000054">
    <property type="protein sequence ID" value="KAK7751105.1"/>
    <property type="molecule type" value="Genomic_DNA"/>
</dbReference>
<protein>
    <recommendedName>
        <fullName evidence="2">DUF8035 domain-containing protein</fullName>
    </recommendedName>
</protein>
<dbReference type="AlphaFoldDB" id="A0AAN9URR7"/>
<feature type="compositionally biased region" description="Basic and acidic residues" evidence="1">
    <location>
        <begin position="169"/>
        <end position="186"/>
    </location>
</feature>
<feature type="compositionally biased region" description="Pro residues" evidence="1">
    <location>
        <begin position="230"/>
        <end position="240"/>
    </location>
</feature>
<dbReference type="Proteomes" id="UP001320420">
    <property type="component" value="Unassembled WGS sequence"/>
</dbReference>
<feature type="compositionally biased region" description="Pro residues" evidence="1">
    <location>
        <begin position="188"/>
        <end position="205"/>
    </location>
</feature>
<organism evidence="3 4">
    <name type="scientific">Diatrype stigma</name>
    <dbReference type="NCBI Taxonomy" id="117547"/>
    <lineage>
        <taxon>Eukaryota</taxon>
        <taxon>Fungi</taxon>
        <taxon>Dikarya</taxon>
        <taxon>Ascomycota</taxon>
        <taxon>Pezizomycotina</taxon>
        <taxon>Sordariomycetes</taxon>
        <taxon>Xylariomycetidae</taxon>
        <taxon>Xylariales</taxon>
        <taxon>Diatrypaceae</taxon>
        <taxon>Diatrype</taxon>
    </lineage>
</organism>
<feature type="compositionally biased region" description="Basic and acidic residues" evidence="1">
    <location>
        <begin position="423"/>
        <end position="432"/>
    </location>
</feature>
<dbReference type="PANTHER" id="PTHR45691">
    <property type="entry name" value="PROTEIN DIAPHANOUS"/>
    <property type="match status" value="1"/>
</dbReference>
<comment type="caution">
    <text evidence="3">The sequence shown here is derived from an EMBL/GenBank/DDBJ whole genome shotgun (WGS) entry which is preliminary data.</text>
</comment>
<feature type="compositionally biased region" description="Basic and acidic residues" evidence="1">
    <location>
        <begin position="439"/>
        <end position="454"/>
    </location>
</feature>
<feature type="domain" description="DUF8035" evidence="2">
    <location>
        <begin position="481"/>
        <end position="534"/>
    </location>
</feature>
<dbReference type="GO" id="GO:0005884">
    <property type="term" value="C:actin filament"/>
    <property type="evidence" value="ECO:0007669"/>
    <property type="project" value="TreeGrafter"/>
</dbReference>
<evidence type="ECO:0000259" key="2">
    <source>
        <dbReference type="Pfam" id="PF26118"/>
    </source>
</evidence>
<evidence type="ECO:0000313" key="4">
    <source>
        <dbReference type="Proteomes" id="UP001320420"/>
    </source>
</evidence>
<reference evidence="3 4" key="1">
    <citation type="submission" date="2024-02" db="EMBL/GenBank/DDBJ databases">
        <title>De novo assembly and annotation of 12 fungi associated with fruit tree decline syndrome in Ontario, Canada.</title>
        <authorList>
            <person name="Sulman M."/>
            <person name="Ellouze W."/>
            <person name="Ilyukhin E."/>
        </authorList>
    </citation>
    <scope>NUCLEOTIDE SEQUENCE [LARGE SCALE GENOMIC DNA]</scope>
    <source>
        <strain evidence="3 4">M11/M66-122</strain>
    </source>
</reference>
<dbReference type="InterPro" id="IPR051412">
    <property type="entry name" value="Formin_Homology_Diaphanous_sf"/>
</dbReference>
<dbReference type="PANTHER" id="PTHR45691:SF1">
    <property type="entry name" value="FH2 DOMAIN-CONTAINING PROTEIN 1-RELATED"/>
    <property type="match status" value="1"/>
</dbReference>
<keyword evidence="4" id="KW-1185">Reference proteome</keyword>
<feature type="compositionally biased region" description="Basic and acidic residues" evidence="1">
    <location>
        <begin position="297"/>
        <end position="333"/>
    </location>
</feature>
<feature type="compositionally biased region" description="Basic and acidic residues" evidence="1">
    <location>
        <begin position="93"/>
        <end position="102"/>
    </location>
</feature>
<accession>A0AAN9URR7</accession>
<name>A0AAN9URR7_9PEZI</name>
<evidence type="ECO:0000256" key="1">
    <source>
        <dbReference type="SAM" id="MobiDB-lite"/>
    </source>
</evidence>
<proteinExistence type="predicted"/>
<feature type="region of interest" description="Disordered" evidence="1">
    <location>
        <begin position="1"/>
        <end position="333"/>
    </location>
</feature>
<dbReference type="InterPro" id="IPR058348">
    <property type="entry name" value="DUF8035"/>
</dbReference>
<feature type="compositionally biased region" description="Basic and acidic residues" evidence="1">
    <location>
        <begin position="242"/>
        <end position="270"/>
    </location>
</feature>
<dbReference type="Pfam" id="PF26118">
    <property type="entry name" value="DUF8035"/>
    <property type="match status" value="1"/>
</dbReference>
<feature type="compositionally biased region" description="Basic and acidic residues" evidence="1">
    <location>
        <begin position="58"/>
        <end position="86"/>
    </location>
</feature>
<feature type="compositionally biased region" description="Basic and acidic residues" evidence="1">
    <location>
        <begin position="209"/>
        <end position="229"/>
    </location>
</feature>
<feature type="region of interest" description="Disordered" evidence="1">
    <location>
        <begin position="396"/>
        <end position="454"/>
    </location>
</feature>
<feature type="compositionally biased region" description="Basic and acidic residues" evidence="1">
    <location>
        <begin position="146"/>
        <end position="162"/>
    </location>
</feature>
<dbReference type="GO" id="GO:0030041">
    <property type="term" value="P:actin filament polymerization"/>
    <property type="evidence" value="ECO:0007669"/>
    <property type="project" value="TreeGrafter"/>
</dbReference>
<evidence type="ECO:0000313" key="3">
    <source>
        <dbReference type="EMBL" id="KAK7751105.1"/>
    </source>
</evidence>
<sequence length="604" mass="71281">MSAYGRSSRSDLDDRDFHPRRPAYREHDDVDIYERQRRSSPIRRPATTAVREYEDDLDIHIRGGDRERDRSDRIPAFLREDNKKTEAGPLVLRQREVETVDRRRPRSPSPIRYVERRRSVSPPPRPMSRATPRPRYVERTPSPPPQRDRDVRVDVDTRVIERRRPRSPTPEREHERIRIMMERERAPSPSPSPSPPPPPPAPPVIKGPTIEREVITHYRDIDHGIERARPPTPPPAPRTPRPTREPTREQCETDIDIRRSRGETDIDVRHTHTRSNSRPAPVRPRPQARPSYDDDEIVIRTNDRDRLAIAETTRRRAHSEARQQRRGDHHHDWDEEAEYITGKIDSRARMGEAWNGATRDWTIVDVPPGTERVKMDGVGGGGAEVTWQRYNGVRRSKFVPERDGGAPLISSPGTPVSDAPAPPERERDRSERFSVQIYDSKDRDRGRSRDRERDVEIEEIRDKRISIRESSRPPPPKRASREMWTEITKDLVMREAIEQRGYQYEETEYFFYVMEYLRYEDVVELVNLSDEIRRSQRRRRAREVEWEREYRDSWDRHNSHLHASHGHSHSTGSRRAAFGWDKVDDERIVEREIVYDRPGARYLR</sequence>